<dbReference type="PROSITE" id="PS51846">
    <property type="entry name" value="CNNM"/>
    <property type="match status" value="1"/>
</dbReference>
<dbReference type="Gene3D" id="3.30.465.10">
    <property type="match status" value="1"/>
</dbReference>
<dbReference type="Gene3D" id="3.10.580.10">
    <property type="entry name" value="CBS-domain"/>
    <property type="match status" value="1"/>
</dbReference>
<dbReference type="InterPro" id="IPR044751">
    <property type="entry name" value="Ion_transp-like_CBS"/>
</dbReference>
<reference evidence="9 10" key="1">
    <citation type="journal article" date="2015" name="Genome Announc.">
        <title>Complete genome sequences for 35 biothreat assay-relevant bacillus species.</title>
        <authorList>
            <person name="Johnson S.L."/>
            <person name="Daligault H.E."/>
            <person name="Davenport K.W."/>
            <person name="Jaissle J."/>
            <person name="Frey K.G."/>
            <person name="Ladner J.T."/>
            <person name="Broomall S.M."/>
            <person name="Bishop-Lilly K.A."/>
            <person name="Bruce D.C."/>
            <person name="Gibbons H.S."/>
            <person name="Coyne S.R."/>
            <person name="Lo C.C."/>
            <person name="Meincke L."/>
            <person name="Munk A.C."/>
            <person name="Koroleva G.I."/>
            <person name="Rosenzweig C.N."/>
            <person name="Palacios G.F."/>
            <person name="Redden C.L."/>
            <person name="Minogue T.D."/>
            <person name="Chain P.S."/>
        </authorList>
    </citation>
    <scope>NUCLEOTIDE SEQUENCE [LARGE SCALE GENOMIC DNA]</scope>
    <source>
        <strain evidence="10">ATCC 14581 / DSM 32 / JCM 2506 / NBRC 15308 / NCIMB 9376 / NCTC 10342 / NRRL B-14308 / VKM B-512</strain>
    </source>
</reference>
<feature type="transmembrane region" description="Helical" evidence="8">
    <location>
        <begin position="92"/>
        <end position="112"/>
    </location>
</feature>
<dbReference type="Pfam" id="PF03471">
    <property type="entry name" value="CorC_HlyC"/>
    <property type="match status" value="1"/>
</dbReference>
<evidence type="ECO:0000256" key="1">
    <source>
        <dbReference type="ARBA" id="ARBA00004141"/>
    </source>
</evidence>
<dbReference type="GO" id="GO:0050660">
    <property type="term" value="F:flavin adenine dinucleotide binding"/>
    <property type="evidence" value="ECO:0007669"/>
    <property type="project" value="InterPro"/>
</dbReference>
<dbReference type="SMART" id="SM01091">
    <property type="entry name" value="CorC_HlyC"/>
    <property type="match status" value="1"/>
</dbReference>
<evidence type="ECO:0000256" key="6">
    <source>
        <dbReference type="ARBA" id="ARBA00023122"/>
    </source>
</evidence>
<dbReference type="Proteomes" id="UP000031829">
    <property type="component" value="Chromosome"/>
</dbReference>
<dbReference type="InterPro" id="IPR016169">
    <property type="entry name" value="FAD-bd_PCMH_sub2"/>
</dbReference>
<dbReference type="PROSITE" id="PS51371">
    <property type="entry name" value="CBS"/>
    <property type="match status" value="2"/>
</dbReference>
<evidence type="ECO:0000313" key="9">
    <source>
        <dbReference type="EMBL" id="AJI23000.1"/>
    </source>
</evidence>
<dbReference type="GeneID" id="93640914"/>
<dbReference type="InterPro" id="IPR000644">
    <property type="entry name" value="CBS_dom"/>
</dbReference>
<accession>A0A0B6ADL4</accession>
<feature type="transmembrane region" description="Helical" evidence="8">
    <location>
        <begin position="124"/>
        <end position="147"/>
    </location>
</feature>
<evidence type="ECO:0000256" key="5">
    <source>
        <dbReference type="ARBA" id="ARBA00022989"/>
    </source>
</evidence>
<dbReference type="SMART" id="SM00116">
    <property type="entry name" value="CBS"/>
    <property type="match status" value="2"/>
</dbReference>
<name>A0A0B6ADL4_PRIM2</name>
<dbReference type="Pfam" id="PF01595">
    <property type="entry name" value="CNNM"/>
    <property type="match status" value="1"/>
</dbReference>
<evidence type="ECO:0000256" key="2">
    <source>
        <dbReference type="ARBA" id="ARBA00006337"/>
    </source>
</evidence>
<keyword evidence="3 8" id="KW-0812">Transmembrane</keyword>
<dbReference type="Pfam" id="PF00571">
    <property type="entry name" value="CBS"/>
    <property type="match status" value="2"/>
</dbReference>
<dbReference type="InterPro" id="IPR036318">
    <property type="entry name" value="FAD-bd_PCMH-like_sf"/>
</dbReference>
<evidence type="ECO:0000256" key="3">
    <source>
        <dbReference type="ARBA" id="ARBA00022692"/>
    </source>
</evidence>
<keyword evidence="6" id="KW-0129">CBS domain</keyword>
<comment type="subcellular location">
    <subcellularLocation>
        <location evidence="1">Membrane</location>
        <topology evidence="1">Multi-pass membrane protein</topology>
    </subcellularLocation>
</comment>
<dbReference type="FunFam" id="3.10.580.10:FF:000002">
    <property type="entry name" value="Magnesium/cobalt efflux protein CorC"/>
    <property type="match status" value="1"/>
</dbReference>
<comment type="similarity">
    <text evidence="2">Belongs to the UPF0053 family.</text>
</comment>
<keyword evidence="4" id="KW-0677">Repeat</keyword>
<dbReference type="PANTHER" id="PTHR22777:SF17">
    <property type="entry name" value="UPF0053 PROTEIN SLL0260"/>
    <property type="match status" value="1"/>
</dbReference>
<dbReference type="SUPFAM" id="SSF54631">
    <property type="entry name" value="CBS-domain pair"/>
    <property type="match status" value="1"/>
</dbReference>
<proteinExistence type="inferred from homology"/>
<dbReference type="GO" id="GO:0005886">
    <property type="term" value="C:plasma membrane"/>
    <property type="evidence" value="ECO:0007669"/>
    <property type="project" value="TreeGrafter"/>
</dbReference>
<dbReference type="PANTHER" id="PTHR22777">
    <property type="entry name" value="HEMOLYSIN-RELATED"/>
    <property type="match status" value="1"/>
</dbReference>
<organism evidence="9 10">
    <name type="scientific">Priestia megaterium (strain ATCC 14581 / DSM 32 / CCUG 1817 / JCM 2506 / NBRC 15308 / NCIMB 9376 / NCTC 10342 / NRRL B-14308 / VKM B-512 / Ford 19)</name>
    <name type="common">Bacillus megaterium</name>
    <dbReference type="NCBI Taxonomy" id="1348623"/>
    <lineage>
        <taxon>Bacteria</taxon>
        <taxon>Bacillati</taxon>
        <taxon>Bacillota</taxon>
        <taxon>Bacilli</taxon>
        <taxon>Bacillales</taxon>
        <taxon>Bacillaceae</taxon>
        <taxon>Priestia</taxon>
    </lineage>
</organism>
<dbReference type="AlphaFoldDB" id="A0A0B6ADL4"/>
<dbReference type="InterPro" id="IPR046342">
    <property type="entry name" value="CBS_dom_sf"/>
</dbReference>
<dbReference type="EMBL" id="CP009920">
    <property type="protein sequence ID" value="AJI23000.1"/>
    <property type="molecule type" value="Genomic_DNA"/>
</dbReference>
<dbReference type="SUPFAM" id="SSF56176">
    <property type="entry name" value="FAD-binding/transporter-associated domain-like"/>
    <property type="match status" value="1"/>
</dbReference>
<keyword evidence="7 8" id="KW-0472">Membrane</keyword>
<dbReference type="CDD" id="cd04590">
    <property type="entry name" value="CBS_pair_CorC_HlyC_assoc"/>
    <property type="match status" value="1"/>
</dbReference>
<sequence>MGDLPLNQMMILVVLLMLSAFFSSAETAFSSVNKIRLKHYAEKKYRGSKKALHIAEHFEQTLSTILVGNVVVNIAASSLAAKIALDMFKGNLALVISIIVMTIIILIFGEVLPKSLAKEHAESFALMISSLLFIIIKLLTPISFLFLQVKKGTYHLLTSAPTPTITEDEIKVMVDLSEEEGTINNIEKELVHRSLNFNDIVVGQILKPRIDVTAVDVNADIDSVCQMFLEERYSRVPVYEDHIDNIIGILSEREFLTCLIQRKKISIRDLLRQPIFVVESMKISVLLPELQKSKVHMAIVVDEFGGTAGLVTLEDILEEIVGEIWDEHDEAVKYVHQIGEKEYEFNADIPIDEFLTYIAVSSPDSTCHTLGGWIYEQFDHIPAKGDFFSYEEILFTIKEVENRRIRKVSVKSFGNKNEEAD</sequence>
<evidence type="ECO:0000256" key="4">
    <source>
        <dbReference type="ARBA" id="ARBA00022737"/>
    </source>
</evidence>
<gene>
    <name evidence="9" type="ORF">BG04_2849</name>
</gene>
<dbReference type="RefSeq" id="WP_034654522.1">
    <property type="nucleotide sequence ID" value="NZ_BCVB01000014.1"/>
</dbReference>
<evidence type="ECO:0000256" key="8">
    <source>
        <dbReference type="SAM" id="Phobius"/>
    </source>
</evidence>
<keyword evidence="5 8" id="KW-1133">Transmembrane helix</keyword>
<dbReference type="InterPro" id="IPR005170">
    <property type="entry name" value="Transptr-assoc_dom"/>
</dbReference>
<protein>
    <submittedName>
        <fullName evidence="9">CBS domain protein</fullName>
    </submittedName>
</protein>
<dbReference type="InterPro" id="IPR002550">
    <property type="entry name" value="CNNM"/>
</dbReference>
<dbReference type="HOGENOM" id="CLU_015237_4_1_9"/>
<evidence type="ECO:0000256" key="7">
    <source>
        <dbReference type="ARBA" id="ARBA00023136"/>
    </source>
</evidence>
<evidence type="ECO:0000313" key="10">
    <source>
        <dbReference type="Proteomes" id="UP000031829"/>
    </source>
</evidence>
<dbReference type="KEGG" id="bmeg:BG04_2849"/>